<evidence type="ECO:0000259" key="1">
    <source>
        <dbReference type="SMART" id="SM00060"/>
    </source>
</evidence>
<dbReference type="SMART" id="SM00060">
    <property type="entry name" value="FN3"/>
    <property type="match status" value="2"/>
</dbReference>
<dbReference type="Gene3D" id="2.60.40.10">
    <property type="entry name" value="Immunoglobulins"/>
    <property type="match status" value="1"/>
</dbReference>
<proteinExistence type="predicted"/>
<dbReference type="SUPFAM" id="SSF49265">
    <property type="entry name" value="Fibronectin type III"/>
    <property type="match status" value="1"/>
</dbReference>
<feature type="domain" description="Fibronectin type-III" evidence="1">
    <location>
        <begin position="160"/>
        <end position="241"/>
    </location>
</feature>
<organism evidence="2 3">
    <name type="scientific">Segatella copri</name>
    <dbReference type="NCBI Taxonomy" id="165179"/>
    <lineage>
        <taxon>Bacteria</taxon>
        <taxon>Pseudomonadati</taxon>
        <taxon>Bacteroidota</taxon>
        <taxon>Bacteroidia</taxon>
        <taxon>Bacteroidales</taxon>
        <taxon>Prevotellaceae</taxon>
        <taxon>Segatella</taxon>
    </lineage>
</organism>
<name>A0A3R6LGR6_9BACT</name>
<comment type="caution">
    <text evidence="2">The sequence shown here is derived from an EMBL/GenBank/DDBJ whole genome shotgun (WGS) entry which is preliminary data.</text>
</comment>
<feature type="domain" description="Fibronectin type-III" evidence="1">
    <location>
        <begin position="55"/>
        <end position="145"/>
    </location>
</feature>
<dbReference type="Proteomes" id="UP000284548">
    <property type="component" value="Unassembled WGS sequence"/>
</dbReference>
<dbReference type="InterPro" id="IPR036116">
    <property type="entry name" value="FN3_sf"/>
</dbReference>
<dbReference type="EMBL" id="QRKB01000004">
    <property type="protein sequence ID" value="RHH84355.1"/>
    <property type="molecule type" value="Genomic_DNA"/>
</dbReference>
<protein>
    <submittedName>
        <fullName evidence="2">DUF5123 domain-containing protein</fullName>
    </submittedName>
</protein>
<dbReference type="SUPFAM" id="SSF51126">
    <property type="entry name" value="Pectin lyase-like"/>
    <property type="match status" value="1"/>
</dbReference>
<dbReference type="Pfam" id="PF17161">
    <property type="entry name" value="DUF5123"/>
    <property type="match status" value="1"/>
</dbReference>
<dbReference type="AlphaFoldDB" id="A0A3R6LGR6"/>
<dbReference type="InterPro" id="IPR003961">
    <property type="entry name" value="FN3_dom"/>
</dbReference>
<dbReference type="CDD" id="cd00063">
    <property type="entry name" value="FN3"/>
    <property type="match status" value="1"/>
</dbReference>
<dbReference type="InterPro" id="IPR013783">
    <property type="entry name" value="Ig-like_fold"/>
</dbReference>
<dbReference type="InterPro" id="IPR033427">
    <property type="entry name" value="DUF5123"/>
</dbReference>
<gene>
    <name evidence="2" type="ORF">DW192_03415</name>
</gene>
<accession>A0A3R6LGR6</accession>
<evidence type="ECO:0000313" key="3">
    <source>
        <dbReference type="Proteomes" id="UP000284548"/>
    </source>
</evidence>
<evidence type="ECO:0000313" key="2">
    <source>
        <dbReference type="EMBL" id="RHH84355.1"/>
    </source>
</evidence>
<dbReference type="InterPro" id="IPR011050">
    <property type="entry name" value="Pectin_lyase_fold/virulence"/>
</dbReference>
<sequence>MVMQTNSSLIKKDKKMKSIKNILSTASMIALALSATSCTDGNDWDVDGSLSRLFGLNGDKITVETAETSATVTFSAFTSKAVSSPEYYVFEVSKDSLYEGVENANIIKFGEDKSLTSSPVVLSGLDGDSKYYMRVKAMSSTVNESKWVYYKDGSSFKTKAEQIFNNVEATDLFEDHVNLSWTPGAEVTHITYANANDAENIQTINLTDAEKAAGKYTLAGLQPTSTYTITIYKNDVKRGQLQITTPAAMPAANYKYSLSSDVTVISQTLIEEIAEKAKAAAGNETNYSATIGIPAGAKVALYGTNDTDGGKTNVTIPDGMSVTFFGLAGGETPTVTLDKNFDIAGSHAFIKFQNVKLEENGAGYFINQSKACTVSEFTLEDCEVSNIKNSFFRFQKSDAKSVGKLTLKNSIFTNLCAGYGFINIDAGSGAGHLDNVKIDGCTFNSICVTGKVFIYSNNTDMQDITIKNSTFYNCNGNGQFFVDFGKDAKFGPNTFTIEGCIFGKSADEATNKNIRSKTPATVSNSFRTTDFFKVIKGVTETEFSSEQLFTDPANGNFTIKAGTLKEKAGDPRWYVVED</sequence>
<reference evidence="2 3" key="1">
    <citation type="submission" date="2018-08" db="EMBL/GenBank/DDBJ databases">
        <title>A genome reference for cultivated species of the human gut microbiota.</title>
        <authorList>
            <person name="Zou Y."/>
            <person name="Xue W."/>
            <person name="Luo G."/>
        </authorList>
    </citation>
    <scope>NUCLEOTIDE SEQUENCE [LARGE SCALE GENOMIC DNA]</scope>
    <source>
        <strain evidence="2 3">AM16-54</strain>
    </source>
</reference>